<dbReference type="Gene3D" id="1.10.606.10">
    <property type="entry name" value="Vanadium-containing Chloroperoxidase, domain 2"/>
    <property type="match status" value="2"/>
</dbReference>
<dbReference type="EMBL" id="JAGHKO010000001">
    <property type="protein sequence ID" value="MBO9200084.1"/>
    <property type="molecule type" value="Genomic_DNA"/>
</dbReference>
<dbReference type="CDD" id="cd03398">
    <property type="entry name" value="PAP2_haloperoxidase"/>
    <property type="match status" value="1"/>
</dbReference>
<accession>A0ABS3YQ94</accession>
<dbReference type="InterPro" id="IPR036938">
    <property type="entry name" value="PAP2/HPO_sf"/>
</dbReference>
<dbReference type="PANTHER" id="PTHR34599:SF1">
    <property type="entry name" value="PHOSPHATIDIC ACID PHOSPHATASE TYPE 2_HALOPEROXIDASE DOMAIN-CONTAINING PROTEIN"/>
    <property type="match status" value="1"/>
</dbReference>
<dbReference type="InterPro" id="IPR052559">
    <property type="entry name" value="V-haloperoxidase"/>
</dbReference>
<evidence type="ECO:0000259" key="2">
    <source>
        <dbReference type="Pfam" id="PF01569"/>
    </source>
</evidence>
<comment type="caution">
    <text evidence="3">The sequence shown here is derived from an EMBL/GenBank/DDBJ whole genome shotgun (WGS) entry which is preliminary data.</text>
</comment>
<dbReference type="RefSeq" id="WP_209138141.1">
    <property type="nucleotide sequence ID" value="NZ_JAGHKO010000001.1"/>
</dbReference>
<evidence type="ECO:0000313" key="3">
    <source>
        <dbReference type="EMBL" id="MBO9200084.1"/>
    </source>
</evidence>
<name>A0ABS3YQ94_9BACT</name>
<sequence length="518" mass="57100">MKKLLYYSLPLLLIATAVVPFGCSKTEKGRTDELPALQPSKTDLDAGSWKPILLTSANEFSISAPIATNTPEYIAQMNEIKGWQASLTDDEKNIVKYWSAGAVLRWNEILRELVAKHNLPPYQNEDGTYPAPSANNPLAYPQFPFANPPYAARAYAYVSAAQYDALVAAYYYKKLYNRPAPYKVDASIKVLVPETDLPSYPSEDAVVAGAAVEMMKLLFPGDQDYIQQKAEEHKRARIIAGANVRSDIEAGEALGRAVAQKFVTRARGDRAGSAGGTPTDWAKLETDCIARGETPWYSLETPKRPPMLPLFGKVKAFLFDSLTAVSLRPGPPPLTASKKMQDETDEIYSLIKNDTREHYRIVHYWADGAGTSTPSGHWDAIAAEDFIQKNYSEVRWARNMALLNMSLMDAAIVCWDTKFFYFNPRPCQLNPKIKTLTGVPNFPAYISGHSTFSGAAATILSYIVPERAGAYDDLAREASLSRMYAGIHYRADCEVGLETGKKVGDYAVQKGKADGAGN</sequence>
<feature type="signal peptide" evidence="1">
    <location>
        <begin position="1"/>
        <end position="22"/>
    </location>
</feature>
<proteinExistence type="predicted"/>
<feature type="chain" id="PRO_5045323687" evidence="1">
    <location>
        <begin position="23"/>
        <end position="518"/>
    </location>
</feature>
<organism evidence="3 4">
    <name type="scientific">Niastella soli</name>
    <dbReference type="NCBI Taxonomy" id="2821487"/>
    <lineage>
        <taxon>Bacteria</taxon>
        <taxon>Pseudomonadati</taxon>
        <taxon>Bacteroidota</taxon>
        <taxon>Chitinophagia</taxon>
        <taxon>Chitinophagales</taxon>
        <taxon>Chitinophagaceae</taxon>
        <taxon>Niastella</taxon>
    </lineage>
</organism>
<gene>
    <name evidence="3" type="ORF">J7I42_07385</name>
</gene>
<dbReference type="SUPFAM" id="SSF48317">
    <property type="entry name" value="Acid phosphatase/Vanadium-dependent haloperoxidase"/>
    <property type="match status" value="2"/>
</dbReference>
<dbReference type="InterPro" id="IPR000326">
    <property type="entry name" value="PAP2/HPO"/>
</dbReference>
<keyword evidence="1" id="KW-0732">Signal</keyword>
<dbReference type="Proteomes" id="UP000677244">
    <property type="component" value="Unassembled WGS sequence"/>
</dbReference>
<dbReference type="InterPro" id="IPR016119">
    <property type="entry name" value="Br/Cl_peroxidase_C"/>
</dbReference>
<dbReference type="Pfam" id="PF01569">
    <property type="entry name" value="PAP2"/>
    <property type="match status" value="1"/>
</dbReference>
<evidence type="ECO:0000313" key="4">
    <source>
        <dbReference type="Proteomes" id="UP000677244"/>
    </source>
</evidence>
<dbReference type="PANTHER" id="PTHR34599">
    <property type="entry name" value="PEROXIDASE-RELATED"/>
    <property type="match status" value="1"/>
</dbReference>
<feature type="domain" description="Phosphatidic acid phosphatase type 2/haloperoxidase" evidence="2">
    <location>
        <begin position="405"/>
        <end position="497"/>
    </location>
</feature>
<reference evidence="3 4" key="1">
    <citation type="submission" date="2021-03" db="EMBL/GenBank/DDBJ databases">
        <title>Assistant Professor.</title>
        <authorList>
            <person name="Huq M.A."/>
        </authorList>
    </citation>
    <scope>NUCLEOTIDE SEQUENCE [LARGE SCALE GENOMIC DNA]</scope>
    <source>
        <strain evidence="3 4">MAH-29</strain>
    </source>
</reference>
<evidence type="ECO:0000256" key="1">
    <source>
        <dbReference type="SAM" id="SignalP"/>
    </source>
</evidence>
<protein>
    <submittedName>
        <fullName evidence="3">Phosphatase PAP2 family protein</fullName>
    </submittedName>
</protein>
<keyword evidence="4" id="KW-1185">Reference proteome</keyword>